<evidence type="ECO:0000313" key="10">
    <source>
        <dbReference type="Proteomes" id="UP000580043"/>
    </source>
</evidence>
<comment type="caution">
    <text evidence="9">The sequence shown here is derived from an EMBL/GenBank/DDBJ whole genome shotgun (WGS) entry which is preliminary data.</text>
</comment>
<evidence type="ECO:0000256" key="6">
    <source>
        <dbReference type="RuleBase" id="RU003376"/>
    </source>
</evidence>
<sequence>MAELTLPSQRSSAPPGDLAIWVFILAELLAFGVFFAAYAFGRAHNVALFNEMQATLDRQAGAINTVLLITASACVARAVEAVGRARQVSGARWLLAGIFCGGGFLVVKGAEYADKFSAGINLSTNTFYMFYLSLTFFHFMHVILGLVILIALWFKTRQGAYGPADMNGIESGAAYWHMVDLVWIVLFPLVYVMR</sequence>
<feature type="transmembrane region" description="Helical" evidence="7">
    <location>
        <begin position="61"/>
        <end position="79"/>
    </location>
</feature>
<gene>
    <name evidence="9" type="ORF">HHL15_12340</name>
</gene>
<dbReference type="PANTHER" id="PTHR11403">
    <property type="entry name" value="CYTOCHROME C OXIDASE SUBUNIT III"/>
    <property type="match status" value="1"/>
</dbReference>
<evidence type="ECO:0000256" key="5">
    <source>
        <dbReference type="ARBA" id="ARBA00023136"/>
    </source>
</evidence>
<feature type="transmembrane region" description="Helical" evidence="7">
    <location>
        <begin position="174"/>
        <end position="193"/>
    </location>
</feature>
<keyword evidence="4 7" id="KW-1133">Transmembrane helix</keyword>
<dbReference type="GO" id="GO:0004129">
    <property type="term" value="F:cytochrome-c oxidase activity"/>
    <property type="evidence" value="ECO:0007669"/>
    <property type="project" value="InterPro"/>
</dbReference>
<evidence type="ECO:0000256" key="2">
    <source>
        <dbReference type="ARBA" id="ARBA00010581"/>
    </source>
</evidence>
<evidence type="ECO:0000256" key="3">
    <source>
        <dbReference type="ARBA" id="ARBA00022692"/>
    </source>
</evidence>
<dbReference type="GO" id="GO:0005886">
    <property type="term" value="C:plasma membrane"/>
    <property type="evidence" value="ECO:0007669"/>
    <property type="project" value="UniProtKB-SubCell"/>
</dbReference>
<evidence type="ECO:0000256" key="7">
    <source>
        <dbReference type="SAM" id="Phobius"/>
    </source>
</evidence>
<reference evidence="9 10" key="1">
    <citation type="submission" date="2020-04" db="EMBL/GenBank/DDBJ databases">
        <title>Zoogloea sp. G-4-1-14 isolated from soil.</title>
        <authorList>
            <person name="Dahal R.H."/>
        </authorList>
    </citation>
    <scope>NUCLEOTIDE SEQUENCE [LARGE SCALE GENOMIC DNA]</scope>
    <source>
        <strain evidence="9 10">G-4-1-14</strain>
    </source>
</reference>
<dbReference type="RefSeq" id="WP_169146070.1">
    <property type="nucleotide sequence ID" value="NZ_JABBGA010000008.1"/>
</dbReference>
<feature type="transmembrane region" description="Helical" evidence="7">
    <location>
        <begin position="128"/>
        <end position="154"/>
    </location>
</feature>
<evidence type="ECO:0000313" key="9">
    <source>
        <dbReference type="EMBL" id="NML26537.1"/>
    </source>
</evidence>
<keyword evidence="3 6" id="KW-0812">Transmembrane</keyword>
<dbReference type="PANTHER" id="PTHR11403:SF6">
    <property type="entry name" value="NITRIC OXIDE REDUCTASE SUBUNIT E"/>
    <property type="match status" value="1"/>
</dbReference>
<evidence type="ECO:0000256" key="4">
    <source>
        <dbReference type="ARBA" id="ARBA00022989"/>
    </source>
</evidence>
<keyword evidence="10" id="KW-1185">Reference proteome</keyword>
<evidence type="ECO:0000259" key="8">
    <source>
        <dbReference type="PROSITE" id="PS50253"/>
    </source>
</evidence>
<dbReference type="SUPFAM" id="SSF81452">
    <property type="entry name" value="Cytochrome c oxidase subunit III-like"/>
    <property type="match status" value="1"/>
</dbReference>
<dbReference type="InterPro" id="IPR013833">
    <property type="entry name" value="Cyt_c_oxidase_su3_a-hlx"/>
</dbReference>
<dbReference type="EMBL" id="JABBGA010000008">
    <property type="protein sequence ID" value="NML26537.1"/>
    <property type="molecule type" value="Genomic_DNA"/>
</dbReference>
<proteinExistence type="inferred from homology"/>
<name>A0A848G2V9_9RHOO</name>
<dbReference type="InterPro" id="IPR000298">
    <property type="entry name" value="Cyt_c_oxidase-like_su3"/>
</dbReference>
<dbReference type="Gene3D" id="1.20.120.80">
    <property type="entry name" value="Cytochrome c oxidase, subunit III, four-helix bundle"/>
    <property type="match status" value="1"/>
</dbReference>
<feature type="domain" description="Heme-copper oxidase subunit III family profile" evidence="8">
    <location>
        <begin position="18"/>
        <end position="194"/>
    </location>
</feature>
<dbReference type="PROSITE" id="PS50253">
    <property type="entry name" value="COX3"/>
    <property type="match status" value="1"/>
</dbReference>
<feature type="transmembrane region" description="Helical" evidence="7">
    <location>
        <begin position="20"/>
        <end position="40"/>
    </location>
</feature>
<evidence type="ECO:0000256" key="1">
    <source>
        <dbReference type="ARBA" id="ARBA00004141"/>
    </source>
</evidence>
<dbReference type="InterPro" id="IPR024791">
    <property type="entry name" value="Cyt_c/ubiquinol_Oxase_su3"/>
</dbReference>
<dbReference type="AlphaFoldDB" id="A0A848G2V9"/>
<protein>
    <submittedName>
        <fullName evidence="9">Cytochrome c oxidase subunit 3 family protein</fullName>
    </submittedName>
</protein>
<comment type="subcellular location">
    <subcellularLocation>
        <location evidence="6">Cell membrane</location>
        <topology evidence="6">Multi-pass membrane protein</topology>
    </subcellularLocation>
    <subcellularLocation>
        <location evidence="1">Membrane</location>
        <topology evidence="1">Multi-pass membrane protein</topology>
    </subcellularLocation>
</comment>
<dbReference type="Pfam" id="PF00510">
    <property type="entry name" value="COX3"/>
    <property type="match status" value="1"/>
</dbReference>
<feature type="transmembrane region" description="Helical" evidence="7">
    <location>
        <begin position="91"/>
        <end position="107"/>
    </location>
</feature>
<organism evidence="9 10">
    <name type="scientific">Zoogloea dura</name>
    <dbReference type="NCBI Taxonomy" id="2728840"/>
    <lineage>
        <taxon>Bacteria</taxon>
        <taxon>Pseudomonadati</taxon>
        <taxon>Pseudomonadota</taxon>
        <taxon>Betaproteobacteria</taxon>
        <taxon>Rhodocyclales</taxon>
        <taxon>Zoogloeaceae</taxon>
        <taxon>Zoogloea</taxon>
    </lineage>
</organism>
<dbReference type="InterPro" id="IPR035973">
    <property type="entry name" value="Cyt_c_oxidase_su3-like_sf"/>
</dbReference>
<dbReference type="CDD" id="cd02862">
    <property type="entry name" value="NorE_like"/>
    <property type="match status" value="1"/>
</dbReference>
<accession>A0A848G2V9</accession>
<dbReference type="Proteomes" id="UP000580043">
    <property type="component" value="Unassembled WGS sequence"/>
</dbReference>
<keyword evidence="5 7" id="KW-0472">Membrane</keyword>
<comment type="similarity">
    <text evidence="2 6">Belongs to the cytochrome c oxidase subunit 3 family.</text>
</comment>
<dbReference type="GO" id="GO:0019646">
    <property type="term" value="P:aerobic electron transport chain"/>
    <property type="evidence" value="ECO:0007669"/>
    <property type="project" value="InterPro"/>
</dbReference>